<evidence type="ECO:0000313" key="2">
    <source>
        <dbReference type="Proteomes" id="UP000198510"/>
    </source>
</evidence>
<accession>A0A1G8WGE8</accession>
<gene>
    <name evidence="1" type="ORF">SAMN05421823_10160</name>
</gene>
<dbReference type="STRING" id="1075417.SAMN05421823_10160"/>
<sequence>MIVMGMHAQAPTRWLEVGLSANAYKGDLSATYRQWTPLYHAALHFNRKKRLNGSLQLAVGRITGQSLQPRFTEDIPAERNPNTSFTTSLVAAQYALRLNVISREHFKLYVMQGAGLLRYAPKDQEGKRLADQSATRAPNENYGVVTLMLPTSLGAVYTFPNYYGVGFQAGWFNAMSDYLDNVGTYGTRQGNDRIASYRFMFWIPLDAQQP</sequence>
<protein>
    <recommendedName>
        <fullName evidence="3">Outer membrane protein beta-barrel domain-containing protein</fullName>
    </recommendedName>
</protein>
<dbReference type="EMBL" id="FNFO01000001">
    <property type="protein sequence ID" value="SDJ76755.1"/>
    <property type="molecule type" value="Genomic_DNA"/>
</dbReference>
<proteinExistence type="predicted"/>
<evidence type="ECO:0000313" key="1">
    <source>
        <dbReference type="EMBL" id="SDJ76755.1"/>
    </source>
</evidence>
<keyword evidence="2" id="KW-1185">Reference proteome</keyword>
<reference evidence="1 2" key="1">
    <citation type="submission" date="2016-10" db="EMBL/GenBank/DDBJ databases">
        <authorList>
            <person name="de Groot N.N."/>
        </authorList>
    </citation>
    <scope>NUCLEOTIDE SEQUENCE [LARGE SCALE GENOMIC DNA]</scope>
    <source>
        <strain evidence="1 2">DSM 25186</strain>
    </source>
</reference>
<name>A0A1G8WGE8_9BACT</name>
<organism evidence="1 2">
    <name type="scientific">Catalinimonas alkaloidigena</name>
    <dbReference type="NCBI Taxonomy" id="1075417"/>
    <lineage>
        <taxon>Bacteria</taxon>
        <taxon>Pseudomonadati</taxon>
        <taxon>Bacteroidota</taxon>
        <taxon>Cytophagia</taxon>
        <taxon>Cytophagales</taxon>
        <taxon>Catalimonadaceae</taxon>
        <taxon>Catalinimonas</taxon>
    </lineage>
</organism>
<dbReference type="AlphaFoldDB" id="A0A1G8WGE8"/>
<evidence type="ECO:0008006" key="3">
    <source>
        <dbReference type="Google" id="ProtNLM"/>
    </source>
</evidence>
<dbReference type="Proteomes" id="UP000198510">
    <property type="component" value="Unassembled WGS sequence"/>
</dbReference>